<organism evidence="2 3">
    <name type="scientific">Sediminibacterium roseum</name>
    <dbReference type="NCBI Taxonomy" id="1978412"/>
    <lineage>
        <taxon>Bacteria</taxon>
        <taxon>Pseudomonadati</taxon>
        <taxon>Bacteroidota</taxon>
        <taxon>Chitinophagia</taxon>
        <taxon>Chitinophagales</taxon>
        <taxon>Chitinophagaceae</taxon>
        <taxon>Sediminibacterium</taxon>
    </lineage>
</organism>
<gene>
    <name evidence="2" type="ORF">GWC95_10945</name>
</gene>
<dbReference type="Proteomes" id="UP000753802">
    <property type="component" value="Unassembled WGS sequence"/>
</dbReference>
<evidence type="ECO:0000313" key="3">
    <source>
        <dbReference type="Proteomes" id="UP000753802"/>
    </source>
</evidence>
<protein>
    <submittedName>
        <fullName evidence="2">DUF4397 domain-containing protein</fullName>
    </submittedName>
</protein>
<accession>A0ABW9ZTI5</accession>
<name>A0ABW9ZTI5_9BACT</name>
<proteinExistence type="predicted"/>
<reference evidence="2 3" key="1">
    <citation type="submission" date="2020-01" db="EMBL/GenBank/DDBJ databases">
        <title>Genome analysis.</title>
        <authorList>
            <person name="Wu S."/>
            <person name="Wang G."/>
        </authorList>
    </citation>
    <scope>NUCLEOTIDE SEQUENCE [LARGE SCALE GENOMIC DNA]</scope>
    <source>
        <strain evidence="2 3">SYL130</strain>
    </source>
</reference>
<dbReference type="PROSITE" id="PS51257">
    <property type="entry name" value="PROKAR_LIPOPROTEIN"/>
    <property type="match status" value="1"/>
</dbReference>
<evidence type="ECO:0000313" key="2">
    <source>
        <dbReference type="EMBL" id="NCI50441.1"/>
    </source>
</evidence>
<comment type="caution">
    <text evidence="2">The sequence shown here is derived from an EMBL/GenBank/DDBJ whole genome shotgun (WGS) entry which is preliminary data.</text>
</comment>
<feature type="domain" description="DUF4397" evidence="1">
    <location>
        <begin position="86"/>
        <end position="174"/>
    </location>
</feature>
<dbReference type="EMBL" id="JAACJS010000012">
    <property type="protein sequence ID" value="NCI50441.1"/>
    <property type="molecule type" value="Genomic_DNA"/>
</dbReference>
<dbReference type="Pfam" id="PF14344">
    <property type="entry name" value="DUF4397"/>
    <property type="match status" value="1"/>
</dbReference>
<keyword evidence="3" id="KW-1185">Reference proteome</keyword>
<dbReference type="RefSeq" id="WP_161818736.1">
    <property type="nucleotide sequence ID" value="NZ_JAACJS010000012.1"/>
</dbReference>
<evidence type="ECO:0000259" key="1">
    <source>
        <dbReference type="Pfam" id="PF14344"/>
    </source>
</evidence>
<dbReference type="InterPro" id="IPR025510">
    <property type="entry name" value="DUF4397"/>
</dbReference>
<sequence>MKLSKIILATFVTGTALLTGCEKNVVDDYVPSTEITANDAQLKINFNSAYAANPSVYFRINGAKVSGPTTARTPFPGGGFNTGGDARADYLVLTPGEKTVDVILPKKLVVEDSVKLYTTKITIEAGKYHTLHITDTAANTQSVLGTEDVSRPDSGFAKLRFVNLMPNVPAVDLYYGTTVVAANIAYKSFSPYFPIAAVSTLTWAIRKAGDPSTTTALATYAGTASISANRRVTTAFAIGFNGATDATRKPYISFLLTN</sequence>